<keyword evidence="1" id="KW-0472">Membrane</keyword>
<accession>Q50126</accession>
<keyword evidence="1" id="KW-0812">Transmembrane</keyword>
<dbReference type="Gene3D" id="1.20.1110.10">
    <property type="entry name" value="Calcium-transporting ATPase, transmembrane domain"/>
    <property type="match status" value="1"/>
</dbReference>
<organism evidence="2">
    <name type="scientific">Mycobacterium leprae</name>
    <dbReference type="NCBI Taxonomy" id="1769"/>
    <lineage>
        <taxon>Bacteria</taxon>
        <taxon>Bacillati</taxon>
        <taxon>Actinomycetota</taxon>
        <taxon>Actinomycetes</taxon>
        <taxon>Mycobacteriales</taxon>
        <taxon>Mycobacteriaceae</taxon>
        <taxon>Mycobacterium</taxon>
    </lineage>
</organism>
<dbReference type="SUPFAM" id="SSF81665">
    <property type="entry name" value="Calcium ATPase, transmembrane domain M"/>
    <property type="match status" value="1"/>
</dbReference>
<name>Q50126_MYCLR</name>
<feature type="transmembrane region" description="Helical" evidence="1">
    <location>
        <begin position="27"/>
        <end position="51"/>
    </location>
</feature>
<dbReference type="AlphaFoldDB" id="Q50126"/>
<reference evidence="2" key="2">
    <citation type="submission" date="1995-04" db="EMBL/GenBank/DDBJ databases">
        <authorList>
            <person name="Smith D.R."/>
        </authorList>
    </citation>
    <scope>NUCLEOTIDE SEQUENCE</scope>
</reference>
<proteinExistence type="predicted"/>
<evidence type="ECO:0000313" key="2">
    <source>
        <dbReference type="EMBL" id="AAA63082.1"/>
    </source>
</evidence>
<reference evidence="2" key="1">
    <citation type="submission" date="1994-09" db="EMBL/GenBank/DDBJ databases">
        <authorList>
            <person name="Robison K."/>
        </authorList>
    </citation>
    <scope>NUCLEOTIDE SEQUENCE</scope>
</reference>
<dbReference type="Gene3D" id="3.40.50.1000">
    <property type="entry name" value="HAD superfamily/HAD-like"/>
    <property type="match status" value="1"/>
</dbReference>
<protein>
    <submittedName>
        <fullName evidence="2">AtnA</fullName>
    </submittedName>
</protein>
<keyword evidence="1" id="KW-1133">Transmembrane helix</keyword>
<dbReference type="InterPro" id="IPR023298">
    <property type="entry name" value="ATPase_P-typ_TM_dom_sf"/>
</dbReference>
<sequence length="101" mass="11235">MPACLLTIYTQLFTALAGWWLSVLRMVGALVPMVLAELVLITSIAFAVCCIRLDQRQCLVQELPAIEGLARVDVICVYKNDTLTETGMRVCFVEDLTVQRS</sequence>
<evidence type="ECO:0000256" key="1">
    <source>
        <dbReference type="SAM" id="Phobius"/>
    </source>
</evidence>
<dbReference type="EMBL" id="U15184">
    <property type="protein sequence ID" value="AAA63082.1"/>
    <property type="molecule type" value="Genomic_DNA"/>
</dbReference>
<dbReference type="InterPro" id="IPR023214">
    <property type="entry name" value="HAD_sf"/>
</dbReference>